<evidence type="ECO:0000313" key="2">
    <source>
        <dbReference type="Proteomes" id="UP001056120"/>
    </source>
</evidence>
<accession>A0ACB9FT09</accession>
<protein>
    <submittedName>
        <fullName evidence="1">Uncharacterized protein</fullName>
    </submittedName>
</protein>
<name>A0ACB9FT09_9ASTR</name>
<gene>
    <name evidence="1" type="ORF">L1987_48810</name>
</gene>
<organism evidence="1 2">
    <name type="scientific">Smallanthus sonchifolius</name>
    <dbReference type="NCBI Taxonomy" id="185202"/>
    <lineage>
        <taxon>Eukaryota</taxon>
        <taxon>Viridiplantae</taxon>
        <taxon>Streptophyta</taxon>
        <taxon>Embryophyta</taxon>
        <taxon>Tracheophyta</taxon>
        <taxon>Spermatophyta</taxon>
        <taxon>Magnoliopsida</taxon>
        <taxon>eudicotyledons</taxon>
        <taxon>Gunneridae</taxon>
        <taxon>Pentapetalae</taxon>
        <taxon>asterids</taxon>
        <taxon>campanulids</taxon>
        <taxon>Asterales</taxon>
        <taxon>Asteraceae</taxon>
        <taxon>Asteroideae</taxon>
        <taxon>Heliantheae alliance</taxon>
        <taxon>Millerieae</taxon>
        <taxon>Smallanthus</taxon>
    </lineage>
</organism>
<dbReference type="Proteomes" id="UP001056120">
    <property type="component" value="Linkage Group LG16"/>
</dbReference>
<reference evidence="2" key="1">
    <citation type="journal article" date="2022" name="Mol. Ecol. Resour.">
        <title>The genomes of chicory, endive, great burdock and yacon provide insights into Asteraceae palaeo-polyploidization history and plant inulin production.</title>
        <authorList>
            <person name="Fan W."/>
            <person name="Wang S."/>
            <person name="Wang H."/>
            <person name="Wang A."/>
            <person name="Jiang F."/>
            <person name="Liu H."/>
            <person name="Zhao H."/>
            <person name="Xu D."/>
            <person name="Zhang Y."/>
        </authorList>
    </citation>
    <scope>NUCLEOTIDE SEQUENCE [LARGE SCALE GENOMIC DNA]</scope>
    <source>
        <strain evidence="2">cv. Yunnan</strain>
    </source>
</reference>
<sequence length="124" mass="14442">MGTKNLEGFNKISDRRGAVSVSHSVEKGVVRMKILVKRQELQQVLEQVTNRKGDNKGNHVNLRQVSRPPSSKMLEQRLKDMKRMRILRSRQMKRDCRSYWRPALESIPEGGVMYGTDVFCYNFT</sequence>
<dbReference type="EMBL" id="CM042033">
    <property type="protein sequence ID" value="KAI3774262.1"/>
    <property type="molecule type" value="Genomic_DNA"/>
</dbReference>
<comment type="caution">
    <text evidence="1">The sequence shown here is derived from an EMBL/GenBank/DDBJ whole genome shotgun (WGS) entry which is preliminary data.</text>
</comment>
<proteinExistence type="predicted"/>
<reference evidence="1 2" key="2">
    <citation type="journal article" date="2022" name="Mol. Ecol. Resour.">
        <title>The genomes of chicory, endive, great burdock and yacon provide insights into Asteraceae paleo-polyploidization history and plant inulin production.</title>
        <authorList>
            <person name="Fan W."/>
            <person name="Wang S."/>
            <person name="Wang H."/>
            <person name="Wang A."/>
            <person name="Jiang F."/>
            <person name="Liu H."/>
            <person name="Zhao H."/>
            <person name="Xu D."/>
            <person name="Zhang Y."/>
        </authorList>
    </citation>
    <scope>NUCLEOTIDE SEQUENCE [LARGE SCALE GENOMIC DNA]</scope>
    <source>
        <strain evidence="2">cv. Yunnan</strain>
        <tissue evidence="1">Leaves</tissue>
    </source>
</reference>
<evidence type="ECO:0000313" key="1">
    <source>
        <dbReference type="EMBL" id="KAI3774262.1"/>
    </source>
</evidence>
<keyword evidence="2" id="KW-1185">Reference proteome</keyword>